<dbReference type="OrthoDB" id="39669at10239"/>
<dbReference type="RefSeq" id="YP_009610076.1">
    <property type="nucleotide sequence ID" value="NC_042000.1"/>
</dbReference>
<dbReference type="Proteomes" id="UP000225683">
    <property type="component" value="Genome"/>
</dbReference>
<dbReference type="GeneID" id="40086162"/>
<keyword evidence="2" id="KW-1185">Reference proteome</keyword>
<organism evidence="1 2">
    <name type="scientific">Arthrobacter phage Colucci</name>
    <dbReference type="NCBI Taxonomy" id="2015834"/>
    <lineage>
        <taxon>Viruses</taxon>
        <taxon>Duplodnaviria</taxon>
        <taxon>Heunggongvirae</taxon>
        <taxon>Uroviricota</taxon>
        <taxon>Caudoviricetes</taxon>
        <taxon>Klausavirus</taxon>
        <taxon>Klausavirus colucci</taxon>
    </lineage>
</organism>
<protein>
    <submittedName>
        <fullName evidence="1">Uncharacterized protein</fullName>
    </submittedName>
</protein>
<gene>
    <name evidence="1" type="primary">62</name>
    <name evidence="1" type="ORF">SEA_COLUCCI_62</name>
</gene>
<reference evidence="1 2" key="1">
    <citation type="submission" date="2017-06" db="EMBL/GenBank/DDBJ databases">
        <authorList>
            <person name="Conboy A.J."/>
            <person name="Conboy D.B."/>
            <person name="Kulkosky J."/>
            <person name="Cross T."/>
            <person name="Moy E.A."/>
            <person name="Stoner T.H."/>
            <person name="Garlena R.A."/>
            <person name="Russell D.A."/>
            <person name="Pope W.H."/>
            <person name="Jacobs-Sera D."/>
            <person name="Hatfull G.F."/>
        </authorList>
    </citation>
    <scope>NUCLEOTIDE SEQUENCE [LARGE SCALE GENOMIC DNA]</scope>
</reference>
<proteinExistence type="predicted"/>
<evidence type="ECO:0000313" key="1">
    <source>
        <dbReference type="EMBL" id="ASX98731.1"/>
    </source>
</evidence>
<name>A0A286N2X4_9CAUD</name>
<dbReference type="EMBL" id="MF185718">
    <property type="protein sequence ID" value="ASX98731.1"/>
    <property type="molecule type" value="Genomic_DNA"/>
</dbReference>
<sequence>MSKNLKPQQAPIQVKQASPRIVVDADAKTVILDLQMDGVFLKMDPETARKLGAALAAGAAKAEGRTKGHVFMIDGGE</sequence>
<dbReference type="KEGG" id="vg:40086162"/>
<accession>A0A286N2X4</accession>
<evidence type="ECO:0000313" key="2">
    <source>
        <dbReference type="Proteomes" id="UP000225683"/>
    </source>
</evidence>